<evidence type="ECO:0000313" key="2">
    <source>
        <dbReference type="EMBL" id="KAK7407149.1"/>
    </source>
</evidence>
<evidence type="ECO:0000313" key="3">
    <source>
        <dbReference type="Proteomes" id="UP001386955"/>
    </source>
</evidence>
<feature type="region of interest" description="Disordered" evidence="1">
    <location>
        <begin position="1"/>
        <end position="64"/>
    </location>
</feature>
<organism evidence="2 3">
    <name type="scientific">Psophocarpus tetragonolobus</name>
    <name type="common">Winged bean</name>
    <name type="synonym">Dolichos tetragonolobus</name>
    <dbReference type="NCBI Taxonomy" id="3891"/>
    <lineage>
        <taxon>Eukaryota</taxon>
        <taxon>Viridiplantae</taxon>
        <taxon>Streptophyta</taxon>
        <taxon>Embryophyta</taxon>
        <taxon>Tracheophyta</taxon>
        <taxon>Spermatophyta</taxon>
        <taxon>Magnoliopsida</taxon>
        <taxon>eudicotyledons</taxon>
        <taxon>Gunneridae</taxon>
        <taxon>Pentapetalae</taxon>
        <taxon>rosids</taxon>
        <taxon>fabids</taxon>
        <taxon>Fabales</taxon>
        <taxon>Fabaceae</taxon>
        <taxon>Papilionoideae</taxon>
        <taxon>50 kb inversion clade</taxon>
        <taxon>NPAAA clade</taxon>
        <taxon>indigoferoid/millettioid clade</taxon>
        <taxon>Phaseoleae</taxon>
        <taxon>Psophocarpus</taxon>
    </lineage>
</organism>
<reference evidence="2 3" key="1">
    <citation type="submission" date="2024-01" db="EMBL/GenBank/DDBJ databases">
        <title>The genomes of 5 underutilized Papilionoideae crops provide insights into root nodulation and disease resistanc.</title>
        <authorList>
            <person name="Jiang F."/>
        </authorList>
    </citation>
    <scope>NUCLEOTIDE SEQUENCE [LARGE SCALE GENOMIC DNA]</scope>
    <source>
        <strain evidence="2">DUOXIRENSHENG_FW03</strain>
        <tissue evidence="2">Leaves</tissue>
    </source>
</reference>
<evidence type="ECO:0000256" key="1">
    <source>
        <dbReference type="SAM" id="MobiDB-lite"/>
    </source>
</evidence>
<gene>
    <name evidence="2" type="ORF">VNO78_08825</name>
</gene>
<accession>A0AAN9SVF7</accession>
<dbReference type="EMBL" id="JAYMYS010000002">
    <property type="protein sequence ID" value="KAK7407149.1"/>
    <property type="molecule type" value="Genomic_DNA"/>
</dbReference>
<comment type="caution">
    <text evidence="2">The sequence shown here is derived from an EMBL/GenBank/DDBJ whole genome shotgun (WGS) entry which is preliminary data.</text>
</comment>
<protein>
    <submittedName>
        <fullName evidence="2">Uncharacterized protein</fullName>
    </submittedName>
</protein>
<dbReference type="AlphaFoldDB" id="A0AAN9SVF7"/>
<feature type="compositionally biased region" description="Basic and acidic residues" evidence="1">
    <location>
        <begin position="1"/>
        <end position="22"/>
    </location>
</feature>
<dbReference type="Proteomes" id="UP001386955">
    <property type="component" value="Unassembled WGS sequence"/>
</dbReference>
<feature type="compositionally biased region" description="Basic and acidic residues" evidence="1">
    <location>
        <begin position="34"/>
        <end position="51"/>
    </location>
</feature>
<name>A0AAN9SVF7_PSOTE</name>
<proteinExistence type="predicted"/>
<keyword evidence="3" id="KW-1185">Reference proteome</keyword>
<sequence>MDQSKEEMESKKETGQLKKDVDQAYVESVEDPTMSEKGENEGESLEVREETSLPQDGAIGDERVVSKPTRVIRQSAKVNGFVVFSAVTGTMNSSSNEIMTRLKTQKVRGSTSQDESSN</sequence>